<reference evidence="2" key="1">
    <citation type="submission" date="2009-11" db="EMBL/GenBank/DDBJ databases">
        <authorList>
            <consortium name="The Broad Institute Genome Sequencing Platform"/>
            <person name="Ward D."/>
            <person name="Feldgarden M."/>
            <person name="Earl A."/>
            <person name="Young S.K."/>
            <person name="Zeng Q."/>
            <person name="Koehrsen M."/>
            <person name="Alvarado L."/>
            <person name="Berlin A."/>
            <person name="Bochicchio J."/>
            <person name="Borenstein D."/>
            <person name="Chapman S.B."/>
            <person name="Chen Z."/>
            <person name="Engels R."/>
            <person name="Freedman E."/>
            <person name="Gellesch M."/>
            <person name="Goldberg J."/>
            <person name="Griggs A."/>
            <person name="Gujja S."/>
            <person name="Heilman E."/>
            <person name="Heiman D."/>
            <person name="Hepburn T."/>
            <person name="Howarth C."/>
            <person name="Jen D."/>
            <person name="Larson L."/>
            <person name="Lewis B."/>
            <person name="Mehta T."/>
            <person name="Park D."/>
            <person name="Pearson M."/>
            <person name="Roberts A."/>
            <person name="Saif S."/>
            <person name="Shea T."/>
            <person name="Shenoy N."/>
            <person name="Sisk P."/>
            <person name="Stolte C."/>
            <person name="Sykes S."/>
            <person name="Thomson T."/>
            <person name="Walk T."/>
            <person name="White J."/>
            <person name="Yandava C."/>
            <person name="Izard J."/>
            <person name="Baranova O.V."/>
            <person name="Blanton J.M."/>
            <person name="Tanner A.C."/>
            <person name="Dewhirst F.E."/>
            <person name="Haas B."/>
            <person name="Nusbaum C."/>
            <person name="Birren B."/>
        </authorList>
    </citation>
    <scope>NUCLEOTIDE SEQUENCE [LARGE SCALE GENOMIC DNA]</scope>
    <source>
        <strain evidence="2">1-1 BBBD Race 1</strain>
    </source>
</reference>
<dbReference type="AlphaFoldDB" id="A0A180G425"/>
<reference evidence="3" key="4">
    <citation type="submission" date="2025-05" db="UniProtKB">
        <authorList>
            <consortium name="EnsemblFungi"/>
        </authorList>
    </citation>
    <scope>IDENTIFICATION</scope>
    <source>
        <strain evidence="3">isolate 1-1 / race 1 (BBBD)</strain>
    </source>
</reference>
<dbReference type="EMBL" id="ADAS02000450">
    <property type="protein sequence ID" value="OAV87348.1"/>
    <property type="molecule type" value="Genomic_DNA"/>
</dbReference>
<organism evidence="2">
    <name type="scientific">Puccinia triticina (isolate 1-1 / race 1 (BBBD))</name>
    <name type="common">Brown leaf rust fungus</name>
    <dbReference type="NCBI Taxonomy" id="630390"/>
    <lineage>
        <taxon>Eukaryota</taxon>
        <taxon>Fungi</taxon>
        <taxon>Dikarya</taxon>
        <taxon>Basidiomycota</taxon>
        <taxon>Pucciniomycotina</taxon>
        <taxon>Pucciniomycetes</taxon>
        <taxon>Pucciniales</taxon>
        <taxon>Pucciniaceae</taxon>
        <taxon>Puccinia</taxon>
    </lineage>
</organism>
<evidence type="ECO:0000313" key="4">
    <source>
        <dbReference type="Proteomes" id="UP000005240"/>
    </source>
</evidence>
<accession>A0A180G425</accession>
<dbReference type="VEuPathDB" id="FungiDB:PTTG_11736"/>
<proteinExistence type="predicted"/>
<protein>
    <recommendedName>
        <fullName evidence="5">Secreted protein</fullName>
    </recommendedName>
</protein>
<dbReference type="EnsemblFungi" id="PTTG_11736-t43_2">
    <property type="protein sequence ID" value="PTTG_11736-t43_2-p1"/>
    <property type="gene ID" value="PTTG_11736"/>
</dbReference>
<gene>
    <name evidence="2" type="ORF">PTTG_11736</name>
</gene>
<reference evidence="2" key="2">
    <citation type="submission" date="2016-05" db="EMBL/GenBank/DDBJ databases">
        <title>Comparative analysis highlights variable genome content of wheat rusts and divergence of the mating loci.</title>
        <authorList>
            <person name="Cuomo C.A."/>
            <person name="Bakkeren G."/>
            <person name="Szabo L."/>
            <person name="Khalil H."/>
            <person name="Joly D."/>
            <person name="Goldberg J."/>
            <person name="Young S."/>
            <person name="Zeng Q."/>
            <person name="Fellers J."/>
        </authorList>
    </citation>
    <scope>NUCLEOTIDE SEQUENCE [LARGE SCALE GENOMIC DNA]</scope>
    <source>
        <strain evidence="2">1-1 BBBD Race 1</strain>
    </source>
</reference>
<feature type="chain" id="PRO_5009425327" description="Secreted protein" evidence="1">
    <location>
        <begin position="24"/>
        <end position="161"/>
    </location>
</feature>
<dbReference type="EMBL" id="ADAS02000450">
    <property type="protein sequence ID" value="OAV87347.1"/>
    <property type="molecule type" value="Genomic_DNA"/>
</dbReference>
<evidence type="ECO:0000313" key="2">
    <source>
        <dbReference type="EMBL" id="OAV87348.1"/>
    </source>
</evidence>
<reference evidence="3 4" key="3">
    <citation type="journal article" date="2017" name="G3 (Bethesda)">
        <title>Comparative analysis highlights variable genome content of wheat rusts and divergence of the mating loci.</title>
        <authorList>
            <person name="Cuomo C.A."/>
            <person name="Bakkeren G."/>
            <person name="Khalil H.B."/>
            <person name="Panwar V."/>
            <person name="Joly D."/>
            <person name="Linning R."/>
            <person name="Sakthikumar S."/>
            <person name="Song X."/>
            <person name="Adiconis X."/>
            <person name="Fan L."/>
            <person name="Goldberg J.M."/>
            <person name="Levin J.Z."/>
            <person name="Young S."/>
            <person name="Zeng Q."/>
            <person name="Anikster Y."/>
            <person name="Bruce M."/>
            <person name="Wang M."/>
            <person name="Yin C."/>
            <person name="McCallum B."/>
            <person name="Szabo L.J."/>
            <person name="Hulbert S."/>
            <person name="Chen X."/>
            <person name="Fellers J.P."/>
        </authorList>
    </citation>
    <scope>NUCLEOTIDE SEQUENCE</scope>
    <source>
        <strain evidence="3">isolate 1-1 / race 1 (BBBD)</strain>
        <strain evidence="4">Isolate 1-1 / race 1 (BBBD)</strain>
    </source>
</reference>
<evidence type="ECO:0000256" key="1">
    <source>
        <dbReference type="SAM" id="SignalP"/>
    </source>
</evidence>
<keyword evidence="1" id="KW-0732">Signal</keyword>
<evidence type="ECO:0008006" key="5">
    <source>
        <dbReference type="Google" id="ProtNLM"/>
    </source>
</evidence>
<feature type="signal peptide" evidence="1">
    <location>
        <begin position="1"/>
        <end position="23"/>
    </location>
</feature>
<keyword evidence="4" id="KW-1185">Reference proteome</keyword>
<dbReference type="Proteomes" id="UP000005240">
    <property type="component" value="Unassembled WGS sequence"/>
</dbReference>
<name>A0A180G425_PUCT1</name>
<dbReference type="EnsemblFungi" id="PTTG_11736-t43_1">
    <property type="protein sequence ID" value="PTTG_11736-t43_1-p1"/>
    <property type="gene ID" value="PTTG_11736"/>
</dbReference>
<evidence type="ECO:0000313" key="3">
    <source>
        <dbReference type="EnsemblFungi" id="PTTG_11736-t43_1-p1"/>
    </source>
</evidence>
<sequence>MHSPTLLIAFMVHSLAVFRGIFAADAFTPVTDPDANGIHGNVKPLPQVRLPPPFVCPKNDPRFGPAGFCIRLIQPRPKGATVDQYGIYVANVRGTAGDANRTPTYDCDKFLFDGQIAQNGQCCDAKYKLGKPVKPNSYSIQTFADYKKNRCGNVRNPNRNN</sequence>